<evidence type="ECO:0000313" key="2">
    <source>
        <dbReference type="Proteomes" id="UP000032683"/>
    </source>
</evidence>
<comment type="caution">
    <text evidence="1">The sequence shown here is derived from an EMBL/GenBank/DDBJ whole genome shotgun (WGS) entry which is preliminary data.</text>
</comment>
<name>A0A0D6Q920_KOMXY</name>
<evidence type="ECO:0000313" key="1">
    <source>
        <dbReference type="EMBL" id="GAN99934.1"/>
    </source>
</evidence>
<proteinExistence type="predicted"/>
<reference evidence="1 2" key="1">
    <citation type="submission" date="2012-11" db="EMBL/GenBank/DDBJ databases">
        <title>Whole genome sequence of Gluconacetobacter xylinus NBRC 13693.</title>
        <authorList>
            <person name="Azuma Y."/>
            <person name="Higashiura N."/>
            <person name="Hirakawa H."/>
            <person name="Matsushita K."/>
        </authorList>
    </citation>
    <scope>NUCLEOTIDE SEQUENCE [LARGE SCALE GENOMIC DNA]</scope>
    <source>
        <strain evidence="1 2">NBRC 13693</strain>
    </source>
</reference>
<organism evidence="1 2">
    <name type="scientific">Komagataeibacter xylinus NBRC 13693</name>
    <dbReference type="NCBI Taxonomy" id="1234668"/>
    <lineage>
        <taxon>Bacteria</taxon>
        <taxon>Pseudomonadati</taxon>
        <taxon>Pseudomonadota</taxon>
        <taxon>Alphaproteobacteria</taxon>
        <taxon>Acetobacterales</taxon>
        <taxon>Acetobacteraceae</taxon>
        <taxon>Komagataeibacter</taxon>
    </lineage>
</organism>
<accession>A0A0D6Q920</accession>
<dbReference type="EMBL" id="BANJ01000034">
    <property type="protein sequence ID" value="GAN99934.1"/>
    <property type="molecule type" value="Genomic_DNA"/>
</dbReference>
<protein>
    <submittedName>
        <fullName evidence="1">Uncharacterized protein</fullName>
    </submittedName>
</protein>
<dbReference type="Proteomes" id="UP000032683">
    <property type="component" value="Unassembled WGS sequence"/>
</dbReference>
<sequence>MKKRIFYKFPYRPVRASSSRKPPLHPTGWGRRATGVRHTGWERDCIMPNTGARIVLVALNYIKIRTFSVSLPAITFPRTGCGTGAATPSYCHEYDQPARQPRAARNGP</sequence>
<gene>
    <name evidence="1" type="ORF">Gxy13693_034_004</name>
</gene>
<dbReference type="AlphaFoldDB" id="A0A0D6Q920"/>